<gene>
    <name evidence="1" type="ORF">TorRG33x02_307920</name>
</gene>
<name>A0A2P5BUZ7_TREOI</name>
<protein>
    <submittedName>
        <fullName evidence="1">Uncharacterized protein</fullName>
    </submittedName>
</protein>
<proteinExistence type="predicted"/>
<dbReference type="AlphaFoldDB" id="A0A2P5BUZ7"/>
<evidence type="ECO:0000313" key="2">
    <source>
        <dbReference type="Proteomes" id="UP000237000"/>
    </source>
</evidence>
<reference evidence="2" key="1">
    <citation type="submission" date="2016-06" db="EMBL/GenBank/DDBJ databases">
        <title>Parallel loss of symbiosis genes in relatives of nitrogen-fixing non-legume Parasponia.</title>
        <authorList>
            <person name="Van Velzen R."/>
            <person name="Holmer R."/>
            <person name="Bu F."/>
            <person name="Rutten L."/>
            <person name="Van Zeijl A."/>
            <person name="Liu W."/>
            <person name="Santuari L."/>
            <person name="Cao Q."/>
            <person name="Sharma T."/>
            <person name="Shen D."/>
            <person name="Roswanjaya Y."/>
            <person name="Wardhani T."/>
            <person name="Kalhor M.S."/>
            <person name="Jansen J."/>
            <person name="Van den Hoogen J."/>
            <person name="Gungor B."/>
            <person name="Hartog M."/>
            <person name="Hontelez J."/>
            <person name="Verver J."/>
            <person name="Yang W.-C."/>
            <person name="Schijlen E."/>
            <person name="Repin R."/>
            <person name="Schilthuizen M."/>
            <person name="Schranz E."/>
            <person name="Heidstra R."/>
            <person name="Miyata K."/>
            <person name="Fedorova E."/>
            <person name="Kohlen W."/>
            <person name="Bisseling T."/>
            <person name="Smit S."/>
            <person name="Geurts R."/>
        </authorList>
    </citation>
    <scope>NUCLEOTIDE SEQUENCE [LARGE SCALE GENOMIC DNA]</scope>
    <source>
        <strain evidence="2">cv. RG33-2</strain>
    </source>
</reference>
<keyword evidence="2" id="KW-1185">Reference proteome</keyword>
<accession>A0A2P5BUZ7</accession>
<evidence type="ECO:0000313" key="1">
    <source>
        <dbReference type="EMBL" id="PON52617.1"/>
    </source>
</evidence>
<dbReference type="Proteomes" id="UP000237000">
    <property type="component" value="Unassembled WGS sequence"/>
</dbReference>
<dbReference type="InParanoid" id="A0A2P5BUZ7"/>
<organism evidence="1 2">
    <name type="scientific">Trema orientale</name>
    <name type="common">Charcoal tree</name>
    <name type="synonym">Celtis orientalis</name>
    <dbReference type="NCBI Taxonomy" id="63057"/>
    <lineage>
        <taxon>Eukaryota</taxon>
        <taxon>Viridiplantae</taxon>
        <taxon>Streptophyta</taxon>
        <taxon>Embryophyta</taxon>
        <taxon>Tracheophyta</taxon>
        <taxon>Spermatophyta</taxon>
        <taxon>Magnoliopsida</taxon>
        <taxon>eudicotyledons</taxon>
        <taxon>Gunneridae</taxon>
        <taxon>Pentapetalae</taxon>
        <taxon>rosids</taxon>
        <taxon>fabids</taxon>
        <taxon>Rosales</taxon>
        <taxon>Cannabaceae</taxon>
        <taxon>Trema</taxon>
    </lineage>
</organism>
<dbReference type="EMBL" id="JXTC01000455">
    <property type="protein sequence ID" value="PON52617.1"/>
    <property type="molecule type" value="Genomic_DNA"/>
</dbReference>
<dbReference type="OrthoDB" id="10615291at2759"/>
<comment type="caution">
    <text evidence="1">The sequence shown here is derived from an EMBL/GenBank/DDBJ whole genome shotgun (WGS) entry which is preliminary data.</text>
</comment>
<sequence length="225" mass="24423">MAATTPSYPLNAEKITEVEAGNKPKIPLKPGMRVISGQSARITVEMHHSQLQKADVASTSSKHAKASLKEYVRDEVGNLILRTNCEPAELEGEHEIAGAGTVPVWWTAAEPVVLKPGTVMFMDIGPVVMPVENLLRAAEKAPQGIAKELIIGDTVWIVKEPYHVGGSVLPLDDVDKVAESDPKLKEGDKASESDAKKKKKFSWMRKAGRLVFIIALEAVVQLLTN</sequence>